<evidence type="ECO:0000313" key="2">
    <source>
        <dbReference type="Proteomes" id="UP001066276"/>
    </source>
</evidence>
<gene>
    <name evidence="1" type="ORF">NDU88_003947</name>
</gene>
<reference evidence="1" key="1">
    <citation type="journal article" date="2022" name="bioRxiv">
        <title>Sequencing and chromosome-scale assembly of the giantPleurodeles waltlgenome.</title>
        <authorList>
            <person name="Brown T."/>
            <person name="Elewa A."/>
            <person name="Iarovenko S."/>
            <person name="Subramanian E."/>
            <person name="Araus A.J."/>
            <person name="Petzold A."/>
            <person name="Susuki M."/>
            <person name="Suzuki K.-i.T."/>
            <person name="Hayashi T."/>
            <person name="Toyoda A."/>
            <person name="Oliveira C."/>
            <person name="Osipova E."/>
            <person name="Leigh N.D."/>
            <person name="Simon A."/>
            <person name="Yun M.H."/>
        </authorList>
    </citation>
    <scope>NUCLEOTIDE SEQUENCE</scope>
    <source>
        <strain evidence="1">20211129_DDA</strain>
        <tissue evidence="1">Liver</tissue>
    </source>
</reference>
<sequence length="154" mass="18399">MGDAMRDKRRANQEVTERNSKWQLLKIRGNRTERFFQWIIVLQTNNLLSGILKPTPRIARITLKLLYYVYDVEYLPQKINKVADYLSQSPLPNEETGNELDDYNVAFVYEEHSAILKEEWDLDYKKDENKELIKQLIVKGWAAKDKLQDEWKTY</sequence>
<organism evidence="1 2">
    <name type="scientific">Pleurodeles waltl</name>
    <name type="common">Iberian ribbed newt</name>
    <dbReference type="NCBI Taxonomy" id="8319"/>
    <lineage>
        <taxon>Eukaryota</taxon>
        <taxon>Metazoa</taxon>
        <taxon>Chordata</taxon>
        <taxon>Craniata</taxon>
        <taxon>Vertebrata</taxon>
        <taxon>Euteleostomi</taxon>
        <taxon>Amphibia</taxon>
        <taxon>Batrachia</taxon>
        <taxon>Caudata</taxon>
        <taxon>Salamandroidea</taxon>
        <taxon>Salamandridae</taxon>
        <taxon>Pleurodelinae</taxon>
        <taxon>Pleurodeles</taxon>
    </lineage>
</organism>
<accession>A0AAV7UEA9</accession>
<dbReference type="Proteomes" id="UP001066276">
    <property type="component" value="Chromosome 3_1"/>
</dbReference>
<keyword evidence="2" id="KW-1185">Reference proteome</keyword>
<evidence type="ECO:0000313" key="1">
    <source>
        <dbReference type="EMBL" id="KAJ1187168.1"/>
    </source>
</evidence>
<proteinExistence type="predicted"/>
<name>A0AAV7UEA9_PLEWA</name>
<dbReference type="EMBL" id="JANPWB010000005">
    <property type="protein sequence ID" value="KAJ1187168.1"/>
    <property type="molecule type" value="Genomic_DNA"/>
</dbReference>
<dbReference type="AlphaFoldDB" id="A0AAV7UEA9"/>
<protein>
    <submittedName>
        <fullName evidence="1">Uncharacterized protein</fullName>
    </submittedName>
</protein>
<comment type="caution">
    <text evidence="1">The sequence shown here is derived from an EMBL/GenBank/DDBJ whole genome shotgun (WGS) entry which is preliminary data.</text>
</comment>